<protein>
    <recommendedName>
        <fullName evidence="4">FLYWCH-type domain-containing protein</fullName>
    </recommendedName>
</protein>
<feature type="domain" description="FLYWCH-type" evidence="4">
    <location>
        <begin position="5"/>
        <end position="57"/>
    </location>
</feature>
<name>A0AAW1UNI0_9CUCU</name>
<dbReference type="Proteomes" id="UP001431783">
    <property type="component" value="Unassembled WGS sequence"/>
</dbReference>
<evidence type="ECO:0000313" key="6">
    <source>
        <dbReference type="Proteomes" id="UP001431783"/>
    </source>
</evidence>
<keyword evidence="6" id="KW-1185">Reference proteome</keyword>
<dbReference type="InterPro" id="IPR007588">
    <property type="entry name" value="Znf_FLYWCH"/>
</dbReference>
<dbReference type="GO" id="GO:0008270">
    <property type="term" value="F:zinc ion binding"/>
    <property type="evidence" value="ECO:0007669"/>
    <property type="project" value="UniProtKB-KW"/>
</dbReference>
<dbReference type="Gene3D" id="2.20.25.240">
    <property type="match status" value="1"/>
</dbReference>
<dbReference type="AlphaFoldDB" id="A0AAW1UNI0"/>
<dbReference type="EMBL" id="JARQZJ010000093">
    <property type="protein sequence ID" value="KAK9884689.1"/>
    <property type="molecule type" value="Genomic_DNA"/>
</dbReference>
<evidence type="ECO:0000256" key="2">
    <source>
        <dbReference type="ARBA" id="ARBA00022771"/>
    </source>
</evidence>
<sequence>MPGTKHPKIVLDNFLFTINQKKKDRTMWICSKYPRTNCKARLVTFGRNVKMTRGHNHDPVISDDMTKDMIVQKAHIIRCDKTFTEDYIAEK</sequence>
<reference evidence="5 6" key="1">
    <citation type="submission" date="2023-03" db="EMBL/GenBank/DDBJ databases">
        <title>Genome insight into feeding habits of ladybird beetles.</title>
        <authorList>
            <person name="Li H.-S."/>
            <person name="Huang Y.-H."/>
            <person name="Pang H."/>
        </authorList>
    </citation>
    <scope>NUCLEOTIDE SEQUENCE [LARGE SCALE GENOMIC DNA]</scope>
    <source>
        <strain evidence="5">SYSU_2023b</strain>
        <tissue evidence="5">Whole body</tissue>
    </source>
</reference>
<accession>A0AAW1UNI0</accession>
<evidence type="ECO:0000259" key="4">
    <source>
        <dbReference type="Pfam" id="PF04500"/>
    </source>
</evidence>
<keyword evidence="2" id="KW-0863">Zinc-finger</keyword>
<evidence type="ECO:0000256" key="1">
    <source>
        <dbReference type="ARBA" id="ARBA00022723"/>
    </source>
</evidence>
<organism evidence="5 6">
    <name type="scientific">Henosepilachna vigintioctopunctata</name>
    <dbReference type="NCBI Taxonomy" id="420089"/>
    <lineage>
        <taxon>Eukaryota</taxon>
        <taxon>Metazoa</taxon>
        <taxon>Ecdysozoa</taxon>
        <taxon>Arthropoda</taxon>
        <taxon>Hexapoda</taxon>
        <taxon>Insecta</taxon>
        <taxon>Pterygota</taxon>
        <taxon>Neoptera</taxon>
        <taxon>Endopterygota</taxon>
        <taxon>Coleoptera</taxon>
        <taxon>Polyphaga</taxon>
        <taxon>Cucujiformia</taxon>
        <taxon>Coccinelloidea</taxon>
        <taxon>Coccinellidae</taxon>
        <taxon>Epilachninae</taxon>
        <taxon>Epilachnini</taxon>
        <taxon>Henosepilachna</taxon>
    </lineage>
</organism>
<keyword evidence="1" id="KW-0479">Metal-binding</keyword>
<evidence type="ECO:0000313" key="5">
    <source>
        <dbReference type="EMBL" id="KAK9884689.1"/>
    </source>
</evidence>
<proteinExistence type="predicted"/>
<evidence type="ECO:0000256" key="3">
    <source>
        <dbReference type="ARBA" id="ARBA00022833"/>
    </source>
</evidence>
<dbReference type="Pfam" id="PF04500">
    <property type="entry name" value="FLYWCH"/>
    <property type="match status" value="1"/>
</dbReference>
<keyword evidence="3" id="KW-0862">Zinc</keyword>
<comment type="caution">
    <text evidence="5">The sequence shown here is derived from an EMBL/GenBank/DDBJ whole genome shotgun (WGS) entry which is preliminary data.</text>
</comment>
<gene>
    <name evidence="5" type="ORF">WA026_007534</name>
</gene>